<sequence>MELPLTGIRVLDVSRILAGPFCTMILGDLGAEIIKVEMPKIGDGSRAWGPPFIKGESAYYLSINRNKKSITINLKHPKGREIIYKLAEKSDVFIENFRPGVTERLGISYEDIRKVNPKIIYCSISGFGQTGPFRDKRAYDLLIQAMSGFMGITGEPNRPPVRIGVAIMDLGAGMYAAISILAALRARERTGRGQKIDISLLDTGISWLTYMAMNYFATGRNPKKMGSAHPNLVPYQCFEDKNGRYFAVAVGNDEHWKRLCIALGRNEWIDDPKYVTNAKRVENRDELVKTLADIFKTKTRDEWLKLLEEHGVPCAPVYEVSEALSNPQVLHREMVIEVDHPTIGKLKQLGTPMKFSETKCQIRYPPPLLGQHTEEILKELLGYSDEEIEKLRLEGVI</sequence>
<dbReference type="InterPro" id="IPR003673">
    <property type="entry name" value="CoA-Trfase_fam_III"/>
</dbReference>
<name>A0A497F0N4_9CREN</name>
<dbReference type="EMBL" id="QMRA01000093">
    <property type="protein sequence ID" value="RLE52872.1"/>
    <property type="molecule type" value="Genomic_DNA"/>
</dbReference>
<dbReference type="InterPro" id="IPR050483">
    <property type="entry name" value="CoA-transferase_III_domain"/>
</dbReference>
<dbReference type="InterPro" id="IPR023606">
    <property type="entry name" value="CoA-Trfase_III_dom_1_sf"/>
</dbReference>
<dbReference type="PANTHER" id="PTHR48207">
    <property type="entry name" value="SUCCINATE--HYDROXYMETHYLGLUTARATE COA-TRANSFERASE"/>
    <property type="match status" value="1"/>
</dbReference>
<dbReference type="Pfam" id="PF02515">
    <property type="entry name" value="CoA_transf_3"/>
    <property type="match status" value="1"/>
</dbReference>
<dbReference type="GO" id="GO:0008410">
    <property type="term" value="F:CoA-transferase activity"/>
    <property type="evidence" value="ECO:0007669"/>
    <property type="project" value="TreeGrafter"/>
</dbReference>
<dbReference type="InterPro" id="IPR044855">
    <property type="entry name" value="CoA-Trfase_III_dom3_sf"/>
</dbReference>
<accession>A0A497F0N4</accession>
<keyword evidence="1 2" id="KW-0808">Transferase</keyword>
<dbReference type="SUPFAM" id="SSF89796">
    <property type="entry name" value="CoA-transferase family III (CaiB/BaiF)"/>
    <property type="match status" value="1"/>
</dbReference>
<proteinExistence type="predicted"/>
<reference evidence="2 3" key="1">
    <citation type="submission" date="2018-06" db="EMBL/GenBank/DDBJ databases">
        <title>Extensive metabolic versatility and redundancy in microbially diverse, dynamic hydrothermal sediments.</title>
        <authorList>
            <person name="Dombrowski N."/>
            <person name="Teske A."/>
            <person name="Baker B.J."/>
        </authorList>
    </citation>
    <scope>NUCLEOTIDE SEQUENCE [LARGE SCALE GENOMIC DNA]</scope>
    <source>
        <strain evidence="2">B20_G2</strain>
    </source>
</reference>
<dbReference type="Proteomes" id="UP000269499">
    <property type="component" value="Unassembled WGS sequence"/>
</dbReference>
<comment type="caution">
    <text evidence="2">The sequence shown here is derived from an EMBL/GenBank/DDBJ whole genome shotgun (WGS) entry which is preliminary data.</text>
</comment>
<organism evidence="2 3">
    <name type="scientific">Thermoproteota archaeon</name>
    <dbReference type="NCBI Taxonomy" id="2056631"/>
    <lineage>
        <taxon>Archaea</taxon>
        <taxon>Thermoproteota</taxon>
    </lineage>
</organism>
<protein>
    <submittedName>
        <fullName evidence="2">CoA transferase</fullName>
    </submittedName>
</protein>
<dbReference type="AlphaFoldDB" id="A0A497F0N4"/>
<dbReference type="PANTHER" id="PTHR48207:SF3">
    <property type="entry name" value="SUCCINATE--HYDROXYMETHYLGLUTARATE COA-TRANSFERASE"/>
    <property type="match status" value="1"/>
</dbReference>
<gene>
    <name evidence="2" type="ORF">DRJ26_04135</name>
</gene>
<dbReference type="Gene3D" id="3.30.1540.10">
    <property type="entry name" value="formyl-coa transferase, domain 3"/>
    <property type="match status" value="1"/>
</dbReference>
<evidence type="ECO:0000256" key="1">
    <source>
        <dbReference type="ARBA" id="ARBA00022679"/>
    </source>
</evidence>
<dbReference type="Gene3D" id="3.40.50.10540">
    <property type="entry name" value="Crotonobetainyl-coa:carnitine coa-transferase, domain 1"/>
    <property type="match status" value="1"/>
</dbReference>
<evidence type="ECO:0000313" key="2">
    <source>
        <dbReference type="EMBL" id="RLE52872.1"/>
    </source>
</evidence>
<evidence type="ECO:0000313" key="3">
    <source>
        <dbReference type="Proteomes" id="UP000269499"/>
    </source>
</evidence>